<dbReference type="SUPFAM" id="SSF48264">
    <property type="entry name" value="Cytochrome P450"/>
    <property type="match status" value="1"/>
</dbReference>
<organism evidence="8 9">
    <name type="scientific">Haloarcula salinisoli</name>
    <dbReference type="NCBI Taxonomy" id="2487746"/>
    <lineage>
        <taxon>Archaea</taxon>
        <taxon>Methanobacteriati</taxon>
        <taxon>Methanobacteriota</taxon>
        <taxon>Stenosarchaea group</taxon>
        <taxon>Halobacteria</taxon>
        <taxon>Halobacteriales</taxon>
        <taxon>Haloarculaceae</taxon>
        <taxon>Haloarcula</taxon>
    </lineage>
</organism>
<dbReference type="PANTHER" id="PTHR24291:SF50">
    <property type="entry name" value="BIFUNCTIONAL ALBAFLAVENONE MONOOXYGENASE_TERPENE SYNTHASE"/>
    <property type="match status" value="1"/>
</dbReference>
<evidence type="ECO:0000256" key="4">
    <source>
        <dbReference type="ARBA" id="ARBA00023002"/>
    </source>
</evidence>
<proteinExistence type="inferred from homology"/>
<accession>A0A8J7YE69</accession>
<dbReference type="GO" id="GO:0004497">
    <property type="term" value="F:monooxygenase activity"/>
    <property type="evidence" value="ECO:0007669"/>
    <property type="project" value="UniProtKB-KW"/>
</dbReference>
<dbReference type="GO" id="GO:0005506">
    <property type="term" value="F:iron ion binding"/>
    <property type="evidence" value="ECO:0007669"/>
    <property type="project" value="InterPro"/>
</dbReference>
<dbReference type="InterPro" id="IPR017972">
    <property type="entry name" value="Cyt_P450_CS"/>
</dbReference>
<dbReference type="Pfam" id="PF00067">
    <property type="entry name" value="p450"/>
    <property type="match status" value="1"/>
</dbReference>
<comment type="similarity">
    <text evidence="1 7">Belongs to the cytochrome P450 family.</text>
</comment>
<evidence type="ECO:0000256" key="2">
    <source>
        <dbReference type="ARBA" id="ARBA00022617"/>
    </source>
</evidence>
<keyword evidence="2 7" id="KW-0349">Heme</keyword>
<dbReference type="Proteomes" id="UP000783863">
    <property type="component" value="Unassembled WGS sequence"/>
</dbReference>
<evidence type="ECO:0000256" key="7">
    <source>
        <dbReference type="RuleBase" id="RU000461"/>
    </source>
</evidence>
<sequence length="437" mass="48477">MSRADSPPTPPGLPLVGNGWAFSRRPVDAMESWADHGDLVELRFPGQSLYMVSGPDLVEQILVDQHDRFTIGPRQQATFEGIEDHAVTTATGDRWKRLRRALHPAFTPDRLQQYGDRMTAVTARFVDDWAEGDRLDLTAAMRALAVQLLADSLVGADLRGEEDVVIAAADALVARTNFRRPGQLLPDWVPTPTDRRFRRSVTELDELVDGLLADREAGAGEDVLSVLLEAHERGDLSMAEVRHNLVGLLLAGHESPSNALASAWRLLSDHGDVLDELVAEYDAVVDGDRPTAAEFEALTRTRNVVRETLRLYPPTTGVNRMATTDVTLDGYTLSAGSQLFVPQWVLHRDERFWTDPERFDPDRWARDTTRPDHAYIPFSAGPRACIGADFARRELTLALATMVGRVALDVEVDGPLTFTPSLSLRPEQDITATVHRR</sequence>
<dbReference type="PRINTS" id="PR00463">
    <property type="entry name" value="EP450I"/>
</dbReference>
<dbReference type="PANTHER" id="PTHR24291">
    <property type="entry name" value="CYTOCHROME P450 FAMILY 4"/>
    <property type="match status" value="1"/>
</dbReference>
<dbReference type="AlphaFoldDB" id="A0A8J7YE69"/>
<keyword evidence="9" id="KW-1185">Reference proteome</keyword>
<dbReference type="InterPro" id="IPR050196">
    <property type="entry name" value="Cytochrome_P450_Monoox"/>
</dbReference>
<dbReference type="PROSITE" id="PS00086">
    <property type="entry name" value="CYTOCHROME_P450"/>
    <property type="match status" value="1"/>
</dbReference>
<keyword evidence="4 7" id="KW-0560">Oxidoreductase</keyword>
<evidence type="ECO:0000256" key="3">
    <source>
        <dbReference type="ARBA" id="ARBA00022723"/>
    </source>
</evidence>
<keyword evidence="6 7" id="KW-0503">Monooxygenase</keyword>
<name>A0A8J7YE69_9EURY</name>
<evidence type="ECO:0000256" key="5">
    <source>
        <dbReference type="ARBA" id="ARBA00023004"/>
    </source>
</evidence>
<dbReference type="InterPro" id="IPR002401">
    <property type="entry name" value="Cyt_P450_E_grp-I"/>
</dbReference>
<comment type="caution">
    <text evidence="8">The sequence shown here is derived from an EMBL/GenBank/DDBJ whole genome shotgun (WGS) entry which is preliminary data.</text>
</comment>
<dbReference type="InterPro" id="IPR036396">
    <property type="entry name" value="Cyt_P450_sf"/>
</dbReference>
<protein>
    <submittedName>
        <fullName evidence="8">Cytochrome P450</fullName>
    </submittedName>
</protein>
<dbReference type="PRINTS" id="PR00385">
    <property type="entry name" value="P450"/>
</dbReference>
<evidence type="ECO:0000256" key="1">
    <source>
        <dbReference type="ARBA" id="ARBA00010617"/>
    </source>
</evidence>
<reference evidence="8" key="1">
    <citation type="submission" date="2021-06" db="EMBL/GenBank/DDBJ databases">
        <title>Halomicroarcula sp. F24A a new haloarchaeum isolated from saline soil.</title>
        <authorList>
            <person name="Duran-Viseras A."/>
            <person name="Sanchez-Porro C."/>
            <person name="Ventosa A."/>
        </authorList>
    </citation>
    <scope>NUCLEOTIDE SEQUENCE</scope>
    <source>
        <strain evidence="8">F24A</strain>
    </source>
</reference>
<evidence type="ECO:0000313" key="8">
    <source>
        <dbReference type="EMBL" id="MBX0303832.1"/>
    </source>
</evidence>
<dbReference type="GO" id="GO:0016705">
    <property type="term" value="F:oxidoreductase activity, acting on paired donors, with incorporation or reduction of molecular oxygen"/>
    <property type="evidence" value="ECO:0007669"/>
    <property type="project" value="InterPro"/>
</dbReference>
<keyword evidence="5 7" id="KW-0408">Iron</keyword>
<keyword evidence="3 7" id="KW-0479">Metal-binding</keyword>
<dbReference type="Gene3D" id="1.10.630.10">
    <property type="entry name" value="Cytochrome P450"/>
    <property type="match status" value="1"/>
</dbReference>
<gene>
    <name evidence="8" type="ORF">EGD98_09145</name>
</gene>
<dbReference type="GO" id="GO:0020037">
    <property type="term" value="F:heme binding"/>
    <property type="evidence" value="ECO:0007669"/>
    <property type="project" value="InterPro"/>
</dbReference>
<evidence type="ECO:0000256" key="6">
    <source>
        <dbReference type="ARBA" id="ARBA00023033"/>
    </source>
</evidence>
<dbReference type="InterPro" id="IPR001128">
    <property type="entry name" value="Cyt_P450"/>
</dbReference>
<evidence type="ECO:0000313" key="9">
    <source>
        <dbReference type="Proteomes" id="UP000783863"/>
    </source>
</evidence>
<dbReference type="RefSeq" id="WP_220588075.1">
    <property type="nucleotide sequence ID" value="NZ_RKLQ01000002.1"/>
</dbReference>
<dbReference type="EMBL" id="RKLQ01000002">
    <property type="protein sequence ID" value="MBX0303832.1"/>
    <property type="molecule type" value="Genomic_DNA"/>
</dbReference>